<accession>A0ABZ1BRW9</accession>
<feature type="region of interest" description="Disordered" evidence="1">
    <location>
        <begin position="102"/>
        <end position="141"/>
    </location>
</feature>
<organism evidence="2 3">
    <name type="scientific">Geochorda subterranea</name>
    <dbReference type="NCBI Taxonomy" id="3109564"/>
    <lineage>
        <taxon>Bacteria</taxon>
        <taxon>Bacillati</taxon>
        <taxon>Bacillota</taxon>
        <taxon>Limnochordia</taxon>
        <taxon>Limnochordales</taxon>
        <taxon>Geochordaceae</taxon>
        <taxon>Geochorda</taxon>
    </lineage>
</organism>
<keyword evidence="3" id="KW-1185">Reference proteome</keyword>
<proteinExistence type="predicted"/>
<sequence length="176" mass="20129">MPPRRRAEPWPVEIDGVTVPVWVEQGQVRIELPFDVDMVRLAQQLKEDGYFYAHHPERVDTQGWGPRFDEEGYYPYWIYREGRAGADAGTRPRTIFAFPPQEYVRPGLDDRPRRPRQLHKASPGATDAETAAELTVPARPVIGPRALQEMRRWLPYLRRAAASGQEETGPRPKASG</sequence>
<name>A0ABZ1BRW9_9FIRM</name>
<gene>
    <name evidence="2" type="ORF">VLY81_03305</name>
</gene>
<dbReference type="RefSeq" id="WP_324669605.1">
    <property type="nucleotide sequence ID" value="NZ_CP141614.1"/>
</dbReference>
<dbReference type="Proteomes" id="UP001333102">
    <property type="component" value="Chromosome"/>
</dbReference>
<reference evidence="3" key="1">
    <citation type="submission" date="2023-12" db="EMBL/GenBank/DDBJ databases">
        <title>Novel isolates from deep terrestrial aquifers shed light on the physiology and ecology of the class Limnochordia.</title>
        <authorList>
            <person name="Karnachuk O.V."/>
            <person name="Lukina A.P."/>
            <person name="Avakyan M.R."/>
            <person name="Kadnikov V."/>
            <person name="Begmatov S."/>
            <person name="Beletsky A.V."/>
            <person name="Mardanov A.V."/>
            <person name="Ravin N.V."/>
        </authorList>
    </citation>
    <scope>NUCLEOTIDE SEQUENCE [LARGE SCALE GENOMIC DNA]</scope>
    <source>
        <strain evidence="3">LN</strain>
    </source>
</reference>
<evidence type="ECO:0000313" key="2">
    <source>
        <dbReference type="EMBL" id="WRP15211.1"/>
    </source>
</evidence>
<evidence type="ECO:0000313" key="3">
    <source>
        <dbReference type="Proteomes" id="UP001333102"/>
    </source>
</evidence>
<protein>
    <submittedName>
        <fullName evidence="2">Uncharacterized protein</fullName>
    </submittedName>
</protein>
<evidence type="ECO:0000256" key="1">
    <source>
        <dbReference type="SAM" id="MobiDB-lite"/>
    </source>
</evidence>
<dbReference type="EMBL" id="CP141614">
    <property type="protein sequence ID" value="WRP15211.1"/>
    <property type="molecule type" value="Genomic_DNA"/>
</dbReference>